<evidence type="ECO:0000313" key="2">
    <source>
        <dbReference type="EMBL" id="MFC3267057.1"/>
    </source>
</evidence>
<name>A0ABV7LHL9_9HYPH</name>
<keyword evidence="1" id="KW-0812">Transmembrane</keyword>
<protein>
    <submittedName>
        <fullName evidence="2">DUF2125 domain-containing protein</fullName>
    </submittedName>
</protein>
<gene>
    <name evidence="2" type="ORF">ACFOEX_11945</name>
</gene>
<keyword evidence="1" id="KW-0472">Membrane</keyword>
<dbReference type="Pfam" id="PF09898">
    <property type="entry name" value="DUF2125"/>
    <property type="match status" value="1"/>
</dbReference>
<dbReference type="RefSeq" id="WP_376868938.1">
    <property type="nucleotide sequence ID" value="NZ_JBHRUV010000074.1"/>
</dbReference>
<evidence type="ECO:0000313" key="3">
    <source>
        <dbReference type="Proteomes" id="UP001595536"/>
    </source>
</evidence>
<keyword evidence="1" id="KW-1133">Transmembrane helix</keyword>
<dbReference type="Proteomes" id="UP001595536">
    <property type="component" value="Unassembled WGS sequence"/>
</dbReference>
<reference evidence="3" key="1">
    <citation type="journal article" date="2019" name="Int. J. Syst. Evol. Microbiol.">
        <title>The Global Catalogue of Microorganisms (GCM) 10K type strain sequencing project: providing services to taxonomists for standard genome sequencing and annotation.</title>
        <authorList>
            <consortium name="The Broad Institute Genomics Platform"/>
            <consortium name="The Broad Institute Genome Sequencing Center for Infectious Disease"/>
            <person name="Wu L."/>
            <person name="Ma J."/>
        </authorList>
    </citation>
    <scope>NUCLEOTIDE SEQUENCE [LARGE SCALE GENOMIC DNA]</scope>
    <source>
        <strain evidence="3">CCM 7941</strain>
    </source>
</reference>
<sequence>MSKTEASPPAPARRRSRFWLYFPYVVLLVLGAGLSAFWFIARDRVEAAVDGWLAHEAREGREWSCPNRVISGFPTRFEVRCERPAFAGVVDGARVSGEMGGFLAVARIYDPNLVGFNFTGPLVVRDGDSGLAARVDWRGFSMSVRRTADSFSRASASVLKPVVDLLGPDGAETRVGEARAWEAHLRPDPSASASDDMWDVAAQLADASLPALNGFFGDSRPLTVEFQGTVSHARLLRSGLGPQALDRWRDAGGAIGVKLLKLARGDQVVEARGQLGLDGERRPAGRLTVQAAGVGPLLQRVLAGAGGGLAAGLG</sequence>
<proteinExistence type="predicted"/>
<evidence type="ECO:0000256" key="1">
    <source>
        <dbReference type="SAM" id="Phobius"/>
    </source>
</evidence>
<dbReference type="EMBL" id="JBHRUV010000074">
    <property type="protein sequence ID" value="MFC3267057.1"/>
    <property type="molecule type" value="Genomic_DNA"/>
</dbReference>
<comment type="caution">
    <text evidence="2">The sequence shown here is derived from an EMBL/GenBank/DDBJ whole genome shotgun (WGS) entry which is preliminary data.</text>
</comment>
<feature type="transmembrane region" description="Helical" evidence="1">
    <location>
        <begin position="21"/>
        <end position="41"/>
    </location>
</feature>
<organism evidence="2 3">
    <name type="scientific">Camelimonas abortus</name>
    <dbReference type="NCBI Taxonomy" id="1017184"/>
    <lineage>
        <taxon>Bacteria</taxon>
        <taxon>Pseudomonadati</taxon>
        <taxon>Pseudomonadota</taxon>
        <taxon>Alphaproteobacteria</taxon>
        <taxon>Hyphomicrobiales</taxon>
        <taxon>Chelatococcaceae</taxon>
        <taxon>Camelimonas</taxon>
    </lineage>
</organism>
<dbReference type="InterPro" id="IPR018666">
    <property type="entry name" value="DUF2125"/>
</dbReference>
<keyword evidence="3" id="KW-1185">Reference proteome</keyword>
<accession>A0ABV7LHL9</accession>